<dbReference type="SUPFAM" id="SSF49899">
    <property type="entry name" value="Concanavalin A-like lectins/glucanases"/>
    <property type="match status" value="1"/>
</dbReference>
<evidence type="ECO:0000313" key="4">
    <source>
        <dbReference type="RefSeq" id="XP_018027675.1"/>
    </source>
</evidence>
<accession>A0A8B7PNV2</accession>
<dbReference type="GeneID" id="108682930"/>
<dbReference type="Gene3D" id="2.60.120.200">
    <property type="match status" value="2"/>
</dbReference>
<feature type="signal peptide" evidence="1">
    <location>
        <begin position="1"/>
        <end position="23"/>
    </location>
</feature>
<proteinExistence type="predicted"/>
<keyword evidence="1" id="KW-0732">Signal</keyword>
<protein>
    <submittedName>
        <fullName evidence="4">Uncharacterized protein LOC108682930</fullName>
    </submittedName>
</protein>
<dbReference type="AlphaFoldDB" id="A0A8B7PNV2"/>
<name>A0A8B7PNV2_HYAAZ</name>
<dbReference type="KEGG" id="hazt:108682930"/>
<organism evidence="3 4">
    <name type="scientific">Hyalella azteca</name>
    <name type="common">Amphipod</name>
    <dbReference type="NCBI Taxonomy" id="294128"/>
    <lineage>
        <taxon>Eukaryota</taxon>
        <taxon>Metazoa</taxon>
        <taxon>Ecdysozoa</taxon>
        <taxon>Arthropoda</taxon>
        <taxon>Crustacea</taxon>
        <taxon>Multicrustacea</taxon>
        <taxon>Malacostraca</taxon>
        <taxon>Eumalacostraca</taxon>
        <taxon>Peracarida</taxon>
        <taxon>Amphipoda</taxon>
        <taxon>Senticaudata</taxon>
        <taxon>Talitrida</taxon>
        <taxon>Talitroidea</taxon>
        <taxon>Hyalellidae</taxon>
        <taxon>Hyalella</taxon>
    </lineage>
</organism>
<feature type="domain" description="MAM" evidence="2">
    <location>
        <begin position="50"/>
        <end position="212"/>
    </location>
</feature>
<dbReference type="InterPro" id="IPR000998">
    <property type="entry name" value="MAM_dom"/>
</dbReference>
<dbReference type="OrthoDB" id="6372453at2759"/>
<evidence type="ECO:0000256" key="1">
    <source>
        <dbReference type="SAM" id="SignalP"/>
    </source>
</evidence>
<evidence type="ECO:0000313" key="3">
    <source>
        <dbReference type="Proteomes" id="UP000694843"/>
    </source>
</evidence>
<evidence type="ECO:0000259" key="2">
    <source>
        <dbReference type="PROSITE" id="PS50060"/>
    </source>
</evidence>
<dbReference type="PROSITE" id="PS50060">
    <property type="entry name" value="MAM_2"/>
    <property type="match status" value="1"/>
</dbReference>
<dbReference type="GO" id="GO:0016020">
    <property type="term" value="C:membrane"/>
    <property type="evidence" value="ECO:0007669"/>
    <property type="project" value="InterPro"/>
</dbReference>
<dbReference type="Proteomes" id="UP000694843">
    <property type="component" value="Unplaced"/>
</dbReference>
<keyword evidence="3" id="KW-1185">Reference proteome</keyword>
<sequence length="382" mass="41920">MLRLKTSALVAFAVISLVTSVISMATSDTSTTEINTEATTPAPDPEVVFNFENNTCGWTLGRSNGAAWRRVSASNAAVAPTNNSRILFLFTNDVVSSTVMATSPRMLATTTGEVYIAINFFMKGSRDYPAFLKLRRATSYTTFDDEPALSLDGFGEQNNQKWINHGGVFRGIAPGDEFYIVLEGSVGMDNLVNQVAVSKIVITGAIPYPTPEQEFFDFSNGLPGWTVGNADGGKWVVENYLDIDGDYNMPPPSSGNNVLRVDRFDVHSGVVSIDSPMISLAPGTSKHLNIRFWMRGSQSYPSSLRVRRKTPDGVYDYLPFLDLSMFGDVNNQDWTELESDYRIPLDGIEEYFQLVIEADLGSGITNAVAIDFISIETRQVDG</sequence>
<feature type="chain" id="PRO_5034545101" evidence="1">
    <location>
        <begin position="24"/>
        <end position="382"/>
    </location>
</feature>
<dbReference type="InterPro" id="IPR013320">
    <property type="entry name" value="ConA-like_dom_sf"/>
</dbReference>
<gene>
    <name evidence="4" type="primary">LOC108682930</name>
</gene>
<dbReference type="RefSeq" id="XP_018027675.1">
    <property type="nucleotide sequence ID" value="XM_018172186.1"/>
</dbReference>
<reference evidence="4" key="1">
    <citation type="submission" date="2025-08" db="UniProtKB">
        <authorList>
            <consortium name="RefSeq"/>
        </authorList>
    </citation>
    <scope>IDENTIFICATION</scope>
</reference>